<dbReference type="SUPFAM" id="SSF55681">
    <property type="entry name" value="Class II aaRS and biotin synthetases"/>
    <property type="match status" value="1"/>
</dbReference>
<dbReference type="EMBL" id="BDIP01008345">
    <property type="protein sequence ID" value="GIQ91798.1"/>
    <property type="molecule type" value="Genomic_DNA"/>
</dbReference>
<protein>
    <recommendedName>
        <fullName evidence="3">Threonyl-tRNA synthetase</fullName>
    </recommendedName>
</protein>
<comment type="similarity">
    <text evidence="1">Belongs to the class-II aminoacyl-tRNA synthetase family.</text>
</comment>
<dbReference type="Gene3D" id="3.40.50.800">
    <property type="entry name" value="Anticodon-binding domain"/>
    <property type="match status" value="1"/>
</dbReference>
<dbReference type="PRINTS" id="PR01047">
    <property type="entry name" value="TRNASYNTHTHR"/>
</dbReference>
<evidence type="ECO:0000313" key="6">
    <source>
        <dbReference type="EMBL" id="GIQ91798.1"/>
    </source>
</evidence>
<gene>
    <name evidence="6" type="ORF">KIPB_015202</name>
</gene>
<dbReference type="Pfam" id="PF00587">
    <property type="entry name" value="tRNA-synt_2b"/>
    <property type="match status" value="1"/>
</dbReference>
<evidence type="ECO:0000256" key="3">
    <source>
        <dbReference type="ARBA" id="ARBA00031900"/>
    </source>
</evidence>
<dbReference type="Gene3D" id="3.30.930.10">
    <property type="entry name" value="Bira Bifunctional Protein, Domain 2"/>
    <property type="match status" value="1"/>
</dbReference>
<dbReference type="Proteomes" id="UP000265618">
    <property type="component" value="Unassembled WGS sequence"/>
</dbReference>
<evidence type="ECO:0000256" key="1">
    <source>
        <dbReference type="ARBA" id="ARBA00008226"/>
    </source>
</evidence>
<keyword evidence="2" id="KW-0648">Protein biosynthesis</keyword>
<dbReference type="PANTHER" id="PTHR11451:SF46">
    <property type="entry name" value="THREONINE--TRNA LIGASE"/>
    <property type="match status" value="1"/>
</dbReference>
<evidence type="ECO:0000259" key="4">
    <source>
        <dbReference type="Pfam" id="PF00587"/>
    </source>
</evidence>
<dbReference type="GO" id="GO:0004829">
    <property type="term" value="F:threonine-tRNA ligase activity"/>
    <property type="evidence" value="ECO:0007669"/>
    <property type="project" value="InterPro"/>
</dbReference>
<evidence type="ECO:0000313" key="7">
    <source>
        <dbReference type="Proteomes" id="UP000265618"/>
    </source>
</evidence>
<dbReference type="InterPro" id="IPR002314">
    <property type="entry name" value="aa-tRNA-synt_IIb"/>
</dbReference>
<dbReference type="AlphaFoldDB" id="A0A9K3GQU9"/>
<sequence length="115" mass="12964">MHQCATCQLDFNLPERFDLSYQVTDEEGVVSKQRPVMIHRAILGSLERFIAVLIEHTAGKFPFWVSPRQACIVAVAPKYYSYAESVASQLGDEGYRVKCDLGGDTLKKKIRNAQL</sequence>
<evidence type="ECO:0000259" key="5">
    <source>
        <dbReference type="Pfam" id="PF03129"/>
    </source>
</evidence>
<accession>A0A9K3GQU9</accession>
<name>A0A9K3GQU9_9EUKA</name>
<dbReference type="GO" id="GO:0005739">
    <property type="term" value="C:mitochondrion"/>
    <property type="evidence" value="ECO:0007669"/>
    <property type="project" value="TreeGrafter"/>
</dbReference>
<organism evidence="6 7">
    <name type="scientific">Kipferlia bialata</name>
    <dbReference type="NCBI Taxonomy" id="797122"/>
    <lineage>
        <taxon>Eukaryota</taxon>
        <taxon>Metamonada</taxon>
        <taxon>Carpediemonas-like organisms</taxon>
        <taxon>Kipferlia</taxon>
    </lineage>
</organism>
<dbReference type="InterPro" id="IPR002320">
    <property type="entry name" value="Thr-tRNA-ligase_IIa"/>
</dbReference>
<evidence type="ECO:0000256" key="2">
    <source>
        <dbReference type="ARBA" id="ARBA00022917"/>
    </source>
</evidence>
<comment type="caution">
    <text evidence="6">The sequence shown here is derived from an EMBL/GenBank/DDBJ whole genome shotgun (WGS) entry which is preliminary data.</text>
</comment>
<feature type="domain" description="Aminoacyl-tRNA synthetase class II (G/ P/ S/T)" evidence="4">
    <location>
        <begin position="2"/>
        <end position="56"/>
    </location>
</feature>
<proteinExistence type="inferred from homology"/>
<feature type="non-terminal residue" evidence="6">
    <location>
        <position position="1"/>
    </location>
</feature>
<reference evidence="6 7" key="1">
    <citation type="journal article" date="2018" name="PLoS ONE">
        <title>The draft genome of Kipferlia bialata reveals reductive genome evolution in fornicate parasites.</title>
        <authorList>
            <person name="Tanifuji G."/>
            <person name="Takabayashi S."/>
            <person name="Kume K."/>
            <person name="Takagi M."/>
            <person name="Nakayama T."/>
            <person name="Kamikawa R."/>
            <person name="Inagaki Y."/>
            <person name="Hashimoto T."/>
        </authorList>
    </citation>
    <scope>NUCLEOTIDE SEQUENCE [LARGE SCALE GENOMIC DNA]</scope>
    <source>
        <strain evidence="6">NY0173</strain>
    </source>
</reference>
<dbReference type="Pfam" id="PF03129">
    <property type="entry name" value="HGTP_anticodon"/>
    <property type="match status" value="1"/>
</dbReference>
<dbReference type="SUPFAM" id="SSF52954">
    <property type="entry name" value="Class II aaRS ABD-related"/>
    <property type="match status" value="1"/>
</dbReference>
<feature type="domain" description="Anticodon-binding" evidence="5">
    <location>
        <begin position="69"/>
        <end position="115"/>
    </location>
</feature>
<dbReference type="InterPro" id="IPR045864">
    <property type="entry name" value="aa-tRNA-synth_II/BPL/LPL"/>
</dbReference>
<keyword evidence="7" id="KW-1185">Reference proteome</keyword>
<dbReference type="GO" id="GO:0006435">
    <property type="term" value="P:threonyl-tRNA aminoacylation"/>
    <property type="evidence" value="ECO:0007669"/>
    <property type="project" value="InterPro"/>
</dbReference>
<dbReference type="GO" id="GO:0005524">
    <property type="term" value="F:ATP binding"/>
    <property type="evidence" value="ECO:0007669"/>
    <property type="project" value="InterPro"/>
</dbReference>
<keyword evidence="6" id="KW-0436">Ligase</keyword>
<dbReference type="PANTHER" id="PTHR11451">
    <property type="entry name" value="THREONINE-TRNA LIGASE"/>
    <property type="match status" value="1"/>
</dbReference>
<dbReference type="OrthoDB" id="5423599at2759"/>
<dbReference type="InterPro" id="IPR004154">
    <property type="entry name" value="Anticodon-bd"/>
</dbReference>
<dbReference type="InterPro" id="IPR036621">
    <property type="entry name" value="Anticodon-bd_dom_sf"/>
</dbReference>